<evidence type="ECO:0000313" key="14">
    <source>
        <dbReference type="Proteomes" id="UP000886520"/>
    </source>
</evidence>
<evidence type="ECO:0000256" key="9">
    <source>
        <dbReference type="ARBA" id="ARBA00023033"/>
    </source>
</evidence>
<dbReference type="PRINTS" id="PR00463">
    <property type="entry name" value="EP450I"/>
</dbReference>
<evidence type="ECO:0000256" key="12">
    <source>
        <dbReference type="RuleBase" id="RU000461"/>
    </source>
</evidence>
<dbReference type="Proteomes" id="UP000886520">
    <property type="component" value="Chromosome 2"/>
</dbReference>
<dbReference type="InterPro" id="IPR017972">
    <property type="entry name" value="Cyt_P450_CS"/>
</dbReference>
<accession>A0A9D4ZQW6</accession>
<gene>
    <name evidence="13" type="ORF">GOP47_0002100</name>
</gene>
<comment type="cofactor">
    <cofactor evidence="11">
        <name>heme</name>
        <dbReference type="ChEBI" id="CHEBI:30413"/>
    </cofactor>
</comment>
<reference evidence="13" key="1">
    <citation type="submission" date="2021-01" db="EMBL/GenBank/DDBJ databases">
        <title>Adiantum capillus-veneris genome.</title>
        <authorList>
            <person name="Fang Y."/>
            <person name="Liao Q."/>
        </authorList>
    </citation>
    <scope>NUCLEOTIDE SEQUENCE</scope>
    <source>
        <strain evidence="13">H3</strain>
        <tissue evidence="13">Leaf</tissue>
    </source>
</reference>
<dbReference type="GO" id="GO:0005506">
    <property type="term" value="F:iron ion binding"/>
    <property type="evidence" value="ECO:0007669"/>
    <property type="project" value="InterPro"/>
</dbReference>
<dbReference type="PANTHER" id="PTHR24282:SF228">
    <property type="entry name" value="CYTOKININ HYDROXYLASE"/>
    <property type="match status" value="1"/>
</dbReference>
<sequence length="506" mass="58183">MRRQGISGPSPTSFFGGNLQERNNLRKEAMLHDMQSLSHDIVPRLMPDYVQWSQTYGKSFVFWWGIEPRLAIYDLEHIKELLSSKHMYSLGRSRLQQEGVMHFIGKGLLMANGDAWTHQRRVVAPAFHVEKLKHQLEHIVECTLEVVKLWNKMLCESKEERVEIEISEHMSQLAGDIIAKTEFSSSHQKGKLIFLKLSALQKLSIHSSSRFGSNLQRIRKLKEEVESLFMEIIEGRRAAALQAMAGHTDDEDGQQKNDYYGQDLLGLMLAEMEAAKLEAAPPLRGQRRQRQQLGRMYTSRQLMDECKTFFFTGHETTWLLLTWTFMLLASSPTWQHRARQEALLFLHQHGDMPDFDMLSRLKVLGMILLESLRLYTPATLLAREAFSSIKVGDLEIPKGLSVWVPVLAIHHDKTIWGEDADEFKPERFSEGVVKACKNPMAFMPFSFGPRNCVGQNFAMMEAKIVLCMLLSQFTFHLSPSYRHAPICILTLQPKHGVPIILRHFRP</sequence>
<evidence type="ECO:0000256" key="4">
    <source>
        <dbReference type="ARBA" id="ARBA00022692"/>
    </source>
</evidence>
<keyword evidence="14" id="KW-1185">Reference proteome</keyword>
<dbReference type="AlphaFoldDB" id="A0A9D4ZQW6"/>
<dbReference type="PRINTS" id="PR00385">
    <property type="entry name" value="P450"/>
</dbReference>
<evidence type="ECO:0008006" key="15">
    <source>
        <dbReference type="Google" id="ProtNLM"/>
    </source>
</evidence>
<keyword evidence="10" id="KW-0472">Membrane</keyword>
<protein>
    <recommendedName>
        <fullName evidence="15">Cytochrome P450</fullName>
    </recommendedName>
</protein>
<comment type="caution">
    <text evidence="13">The sequence shown here is derived from an EMBL/GenBank/DDBJ whole genome shotgun (WGS) entry which is preliminary data.</text>
</comment>
<keyword evidence="9 12" id="KW-0503">Monooxygenase</keyword>
<keyword evidence="7 12" id="KW-0560">Oxidoreductase</keyword>
<dbReference type="SUPFAM" id="SSF48264">
    <property type="entry name" value="Cytochrome P450"/>
    <property type="match status" value="1"/>
</dbReference>
<dbReference type="EMBL" id="JABFUD020000003">
    <property type="protein sequence ID" value="KAI5082357.1"/>
    <property type="molecule type" value="Genomic_DNA"/>
</dbReference>
<evidence type="ECO:0000256" key="5">
    <source>
        <dbReference type="ARBA" id="ARBA00022723"/>
    </source>
</evidence>
<evidence type="ECO:0000256" key="10">
    <source>
        <dbReference type="ARBA" id="ARBA00023136"/>
    </source>
</evidence>
<dbReference type="InterPro" id="IPR050665">
    <property type="entry name" value="Cytochrome_P450_Monooxygen"/>
</dbReference>
<comment type="subcellular location">
    <subcellularLocation>
        <location evidence="1">Membrane</location>
    </subcellularLocation>
</comment>
<dbReference type="PROSITE" id="PS00086">
    <property type="entry name" value="CYTOCHROME_P450"/>
    <property type="match status" value="1"/>
</dbReference>
<evidence type="ECO:0000256" key="2">
    <source>
        <dbReference type="ARBA" id="ARBA00010617"/>
    </source>
</evidence>
<keyword evidence="4" id="KW-0812">Transmembrane</keyword>
<keyword evidence="3 11" id="KW-0349">Heme</keyword>
<dbReference type="InterPro" id="IPR001128">
    <property type="entry name" value="Cyt_P450"/>
</dbReference>
<evidence type="ECO:0000256" key="6">
    <source>
        <dbReference type="ARBA" id="ARBA00022989"/>
    </source>
</evidence>
<organism evidence="13 14">
    <name type="scientific">Adiantum capillus-veneris</name>
    <name type="common">Maidenhair fern</name>
    <dbReference type="NCBI Taxonomy" id="13818"/>
    <lineage>
        <taxon>Eukaryota</taxon>
        <taxon>Viridiplantae</taxon>
        <taxon>Streptophyta</taxon>
        <taxon>Embryophyta</taxon>
        <taxon>Tracheophyta</taxon>
        <taxon>Polypodiopsida</taxon>
        <taxon>Polypodiidae</taxon>
        <taxon>Polypodiales</taxon>
        <taxon>Pteridineae</taxon>
        <taxon>Pteridaceae</taxon>
        <taxon>Vittarioideae</taxon>
        <taxon>Adiantum</taxon>
    </lineage>
</organism>
<dbReference type="GO" id="GO:0004497">
    <property type="term" value="F:monooxygenase activity"/>
    <property type="evidence" value="ECO:0007669"/>
    <property type="project" value="UniProtKB-KW"/>
</dbReference>
<dbReference type="OrthoDB" id="1470350at2759"/>
<dbReference type="InterPro" id="IPR036396">
    <property type="entry name" value="Cyt_P450_sf"/>
</dbReference>
<evidence type="ECO:0000256" key="1">
    <source>
        <dbReference type="ARBA" id="ARBA00004370"/>
    </source>
</evidence>
<dbReference type="GO" id="GO:0016020">
    <property type="term" value="C:membrane"/>
    <property type="evidence" value="ECO:0007669"/>
    <property type="project" value="UniProtKB-SubCell"/>
</dbReference>
<evidence type="ECO:0000256" key="3">
    <source>
        <dbReference type="ARBA" id="ARBA00022617"/>
    </source>
</evidence>
<feature type="binding site" description="axial binding residue" evidence="11">
    <location>
        <position position="452"/>
    </location>
    <ligand>
        <name>heme</name>
        <dbReference type="ChEBI" id="CHEBI:30413"/>
    </ligand>
    <ligandPart>
        <name>Fe</name>
        <dbReference type="ChEBI" id="CHEBI:18248"/>
    </ligandPart>
</feature>
<keyword evidence="8 11" id="KW-0408">Iron</keyword>
<dbReference type="Pfam" id="PF00067">
    <property type="entry name" value="p450"/>
    <property type="match status" value="1"/>
</dbReference>
<dbReference type="Gene3D" id="1.10.630.10">
    <property type="entry name" value="Cytochrome P450"/>
    <property type="match status" value="1"/>
</dbReference>
<dbReference type="PANTHER" id="PTHR24282">
    <property type="entry name" value="CYTOCHROME P450 FAMILY MEMBER"/>
    <property type="match status" value="1"/>
</dbReference>
<dbReference type="GO" id="GO:0020037">
    <property type="term" value="F:heme binding"/>
    <property type="evidence" value="ECO:0007669"/>
    <property type="project" value="InterPro"/>
</dbReference>
<evidence type="ECO:0000256" key="7">
    <source>
        <dbReference type="ARBA" id="ARBA00023002"/>
    </source>
</evidence>
<keyword evidence="5 11" id="KW-0479">Metal-binding</keyword>
<evidence type="ECO:0000313" key="13">
    <source>
        <dbReference type="EMBL" id="KAI5082357.1"/>
    </source>
</evidence>
<name>A0A9D4ZQW6_ADICA</name>
<evidence type="ECO:0000256" key="8">
    <source>
        <dbReference type="ARBA" id="ARBA00023004"/>
    </source>
</evidence>
<proteinExistence type="inferred from homology"/>
<dbReference type="InterPro" id="IPR002401">
    <property type="entry name" value="Cyt_P450_E_grp-I"/>
</dbReference>
<keyword evidence="6" id="KW-1133">Transmembrane helix</keyword>
<comment type="similarity">
    <text evidence="2 12">Belongs to the cytochrome P450 family.</text>
</comment>
<dbReference type="GO" id="GO:0016705">
    <property type="term" value="F:oxidoreductase activity, acting on paired donors, with incorporation or reduction of molecular oxygen"/>
    <property type="evidence" value="ECO:0007669"/>
    <property type="project" value="InterPro"/>
</dbReference>
<evidence type="ECO:0000256" key="11">
    <source>
        <dbReference type="PIRSR" id="PIRSR602401-1"/>
    </source>
</evidence>